<evidence type="ECO:0000259" key="2">
    <source>
        <dbReference type="PROSITE" id="PS51644"/>
    </source>
</evidence>
<sequence length="1093" mass="122339">LPKLDDPLCQKHQPKDPRACIHMVSQQFMPAVRISLAELRSNVVRLLQEHNNLLSVVSFTRCYEETFGPLNKAEPASEKEHDGDNEKSNKDSMFMSNYVPLEHLITCVSNVSIQLTVNGIKVVTLSQDSSQDATIVPTTADAPTQGLATAENLRQFRREVVDLVKQQVGCALPLNKFIPAYHAHFGKQCRVSDYGFARLQDLIEALNGIVHIVGDGPLRTIMLTHVIQVRRFTHDILRLLKGEQKKYIPISKLPHIYGEVFHKPFLPSNYGVCSLLDLLNDVAESKLVVENVEEEGPCVVIPRRVQTAEQKVRTQLFGVEVVDMLSTMQRFQIAFTKFIPAYHHAFNHQCRVAEYGFAKFIELLEALPHVVEVMHLPSSIAFKAYLILLPEDYGFDTLEEMFASFSEVFLTQQQPQRHLGASTPESTKSTSHNPILTMVDDYPKKETTKFNDERAPSTTIYVCLVDKYKIKQATYRCLQILFNSPFGSIPEDEFKEHYRVTFQEEIDLDYVHEEMSPFISVKNYSVQMQNPVGAGTKPTAADLDETEATVIGSRMVQLCPLILFARQLRFLLVRTRGRLMLNLLEQMYQRHFGIALCPEAYGYPSILTLIHAIDFVVAVRGRGARAILFLAQDYLGKLAWKIAYKIPFRHDLINRYNTDEVTSKESPHSGVLEEYHSPTNEMYRPTQRQTATVPWHYPSCMTQEGQFMQTTMGPTKFLPINAFPVDAQQPIECPLTVSGFFLPSPITQGYALSQVQSIPEWTIYDYQGQIQELPYVPNNSLLAYPGVPPTTELPKLTPTYVSFNIANGETPLQAIPLSVGPVWGQTTEQQSTPAPFYAFPMKPSFTPLLQGVLGYGYTATNIVNPAPPMPNETEGSPLAANQSSVPTMPTSVSQEEYIPETTVNEQQDPREALTPENDGTHPNLNDTSANYHTISLPSLTGWLPQTAQQVWTPSLIYQNSQAPLGNHAVDGQVVTPQGGAWITDCNQWLSSCRIATQWPVLQATPIDVQLPSQVTIPTVDPQSVNDGTVVLNGHLSVDNSVILKPVQCQSDIGPDVNQSVNKCEEGDWTLPISMTTESIDMNSKENDETGSIE</sequence>
<feature type="domain" description="HTH OST-type" evidence="2">
    <location>
        <begin position="313"/>
        <end position="391"/>
    </location>
</feature>
<dbReference type="Gene3D" id="3.30.420.610">
    <property type="entry name" value="LOTUS domain-like"/>
    <property type="match status" value="3"/>
</dbReference>
<evidence type="ECO:0000313" key="3">
    <source>
        <dbReference type="WBParaSite" id="TTAC_0000864301-mRNA-1"/>
    </source>
</evidence>
<organism evidence="3">
    <name type="scientific">Hydatigena taeniaeformis</name>
    <name type="common">Feline tapeworm</name>
    <name type="synonym">Taenia taeniaeformis</name>
    <dbReference type="NCBI Taxonomy" id="6205"/>
    <lineage>
        <taxon>Eukaryota</taxon>
        <taxon>Metazoa</taxon>
        <taxon>Spiralia</taxon>
        <taxon>Lophotrochozoa</taxon>
        <taxon>Platyhelminthes</taxon>
        <taxon>Cestoda</taxon>
        <taxon>Eucestoda</taxon>
        <taxon>Cyclophyllidea</taxon>
        <taxon>Taeniidae</taxon>
        <taxon>Hydatigera</taxon>
    </lineage>
</organism>
<feature type="region of interest" description="Disordered" evidence="1">
    <location>
        <begin position="901"/>
        <end position="924"/>
    </location>
</feature>
<dbReference type="InterPro" id="IPR025605">
    <property type="entry name" value="OST-HTH/LOTUS_dom"/>
</dbReference>
<dbReference type="PROSITE" id="PS51644">
    <property type="entry name" value="HTH_OST"/>
    <property type="match status" value="3"/>
</dbReference>
<feature type="region of interest" description="Disordered" evidence="1">
    <location>
        <begin position="416"/>
        <end position="435"/>
    </location>
</feature>
<feature type="domain" description="HTH OST-type" evidence="2">
    <location>
        <begin position="152"/>
        <end position="231"/>
    </location>
</feature>
<feature type="compositionally biased region" description="Polar residues" evidence="1">
    <location>
        <begin position="423"/>
        <end position="434"/>
    </location>
</feature>
<name>A0A0R3X5B5_HYDTA</name>
<dbReference type="WBParaSite" id="TTAC_0000864301-mRNA-1">
    <property type="protein sequence ID" value="TTAC_0000864301-mRNA-1"/>
    <property type="gene ID" value="TTAC_0000864301"/>
</dbReference>
<feature type="region of interest" description="Disordered" evidence="1">
    <location>
        <begin position="866"/>
        <end position="887"/>
    </location>
</feature>
<proteinExistence type="predicted"/>
<dbReference type="CDD" id="cd08824">
    <property type="entry name" value="LOTUS"/>
    <property type="match status" value="1"/>
</dbReference>
<evidence type="ECO:0000256" key="1">
    <source>
        <dbReference type="SAM" id="MobiDB-lite"/>
    </source>
</evidence>
<dbReference type="STRING" id="6205.A0A0R3X5B5"/>
<protein>
    <submittedName>
        <fullName evidence="3">HTH OST-type domain-containing protein</fullName>
    </submittedName>
</protein>
<reference evidence="3" key="1">
    <citation type="submission" date="2017-02" db="UniProtKB">
        <authorList>
            <consortium name="WormBaseParasite"/>
        </authorList>
    </citation>
    <scope>IDENTIFICATION</scope>
</reference>
<feature type="domain" description="HTH OST-type" evidence="2">
    <location>
        <begin position="560"/>
        <end position="633"/>
    </location>
</feature>
<dbReference type="AlphaFoldDB" id="A0A0R3X5B5"/>
<dbReference type="Pfam" id="PF12872">
    <property type="entry name" value="OST-HTH"/>
    <property type="match status" value="5"/>
</dbReference>
<accession>A0A0R3X5B5</accession>
<dbReference type="InterPro" id="IPR041966">
    <property type="entry name" value="LOTUS-like"/>
</dbReference>